<dbReference type="GO" id="GO:0003700">
    <property type="term" value="F:DNA-binding transcription factor activity"/>
    <property type="evidence" value="ECO:0007669"/>
    <property type="project" value="InterPro"/>
</dbReference>
<feature type="region of interest" description="Disordered" evidence="6">
    <location>
        <begin position="159"/>
        <end position="182"/>
    </location>
</feature>
<feature type="region of interest" description="Disordered" evidence="6">
    <location>
        <begin position="72"/>
        <end position="100"/>
    </location>
</feature>
<dbReference type="PANTHER" id="PTHR31190">
    <property type="entry name" value="DNA-BINDING DOMAIN"/>
    <property type="match status" value="1"/>
</dbReference>
<protein>
    <recommendedName>
        <fullName evidence="7">AP2/ERF domain-containing protein</fullName>
    </recommendedName>
</protein>
<evidence type="ECO:0000313" key="8">
    <source>
        <dbReference type="EMBL" id="KAG8049499.1"/>
    </source>
</evidence>
<dbReference type="GO" id="GO:0003677">
    <property type="term" value="F:DNA binding"/>
    <property type="evidence" value="ECO:0007669"/>
    <property type="project" value="UniProtKB-KW"/>
</dbReference>
<feature type="compositionally biased region" description="Basic residues" evidence="6">
    <location>
        <begin position="90"/>
        <end position="100"/>
    </location>
</feature>
<dbReference type="PROSITE" id="PS51032">
    <property type="entry name" value="AP2_ERF"/>
    <property type="match status" value="1"/>
</dbReference>
<evidence type="ECO:0000256" key="1">
    <source>
        <dbReference type="ARBA" id="ARBA00004123"/>
    </source>
</evidence>
<organism evidence="8 9">
    <name type="scientific">Zizania palustris</name>
    <name type="common">Northern wild rice</name>
    <dbReference type="NCBI Taxonomy" id="103762"/>
    <lineage>
        <taxon>Eukaryota</taxon>
        <taxon>Viridiplantae</taxon>
        <taxon>Streptophyta</taxon>
        <taxon>Embryophyta</taxon>
        <taxon>Tracheophyta</taxon>
        <taxon>Spermatophyta</taxon>
        <taxon>Magnoliopsida</taxon>
        <taxon>Liliopsida</taxon>
        <taxon>Poales</taxon>
        <taxon>Poaceae</taxon>
        <taxon>BOP clade</taxon>
        <taxon>Oryzoideae</taxon>
        <taxon>Oryzeae</taxon>
        <taxon>Zizaniinae</taxon>
        <taxon>Zizania</taxon>
    </lineage>
</organism>
<comment type="subcellular location">
    <subcellularLocation>
        <location evidence="1">Nucleus</location>
    </subcellularLocation>
</comment>
<evidence type="ECO:0000256" key="2">
    <source>
        <dbReference type="ARBA" id="ARBA00023015"/>
    </source>
</evidence>
<evidence type="ECO:0000259" key="7">
    <source>
        <dbReference type="PROSITE" id="PS51032"/>
    </source>
</evidence>
<dbReference type="EMBL" id="JAAALK010000289">
    <property type="protein sequence ID" value="KAG8049499.1"/>
    <property type="molecule type" value="Genomic_DNA"/>
</dbReference>
<keyword evidence="3" id="KW-0238">DNA-binding</keyword>
<reference evidence="8" key="2">
    <citation type="submission" date="2021-02" db="EMBL/GenBank/DDBJ databases">
        <authorList>
            <person name="Kimball J.A."/>
            <person name="Haas M.W."/>
            <person name="Macchietto M."/>
            <person name="Kono T."/>
            <person name="Duquette J."/>
            <person name="Shao M."/>
        </authorList>
    </citation>
    <scope>NUCLEOTIDE SEQUENCE</scope>
    <source>
        <tissue evidence="8">Fresh leaf tissue</tissue>
    </source>
</reference>
<keyword evidence="5" id="KW-0539">Nucleus</keyword>
<evidence type="ECO:0000256" key="4">
    <source>
        <dbReference type="ARBA" id="ARBA00023163"/>
    </source>
</evidence>
<dbReference type="Pfam" id="PF00847">
    <property type="entry name" value="AP2"/>
    <property type="match status" value="1"/>
</dbReference>
<reference evidence="8" key="1">
    <citation type="journal article" date="2021" name="bioRxiv">
        <title>Whole Genome Assembly and Annotation of Northern Wild Rice, Zizania palustris L., Supports a Whole Genome Duplication in the Zizania Genus.</title>
        <authorList>
            <person name="Haas M."/>
            <person name="Kono T."/>
            <person name="Macchietto M."/>
            <person name="Millas R."/>
            <person name="McGilp L."/>
            <person name="Shao M."/>
            <person name="Duquette J."/>
            <person name="Hirsch C.N."/>
            <person name="Kimball J."/>
        </authorList>
    </citation>
    <scope>NUCLEOTIDE SEQUENCE</scope>
    <source>
        <tissue evidence="8">Fresh leaf tissue</tissue>
    </source>
</reference>
<proteinExistence type="predicted"/>
<dbReference type="InterPro" id="IPR044808">
    <property type="entry name" value="ERF_plant"/>
</dbReference>
<dbReference type="Proteomes" id="UP000729402">
    <property type="component" value="Unassembled WGS sequence"/>
</dbReference>
<dbReference type="GO" id="GO:0009873">
    <property type="term" value="P:ethylene-activated signaling pathway"/>
    <property type="evidence" value="ECO:0007669"/>
    <property type="project" value="InterPro"/>
</dbReference>
<evidence type="ECO:0000313" key="9">
    <source>
        <dbReference type="Proteomes" id="UP000729402"/>
    </source>
</evidence>
<accession>A0A8J5RNL1</accession>
<comment type="caution">
    <text evidence="8">The sequence shown here is derived from an EMBL/GenBank/DDBJ whole genome shotgun (WGS) entry which is preliminary data.</text>
</comment>
<keyword evidence="9" id="KW-1185">Reference proteome</keyword>
<dbReference type="InterPro" id="IPR001471">
    <property type="entry name" value="AP2/ERF_dom"/>
</dbReference>
<keyword evidence="4" id="KW-0804">Transcription</keyword>
<evidence type="ECO:0000256" key="5">
    <source>
        <dbReference type="ARBA" id="ARBA00023242"/>
    </source>
</evidence>
<evidence type="ECO:0000256" key="3">
    <source>
        <dbReference type="ARBA" id="ARBA00023125"/>
    </source>
</evidence>
<dbReference type="CDD" id="cd00018">
    <property type="entry name" value="AP2"/>
    <property type="match status" value="1"/>
</dbReference>
<feature type="domain" description="AP2/ERF" evidence="7">
    <location>
        <begin position="101"/>
        <end position="158"/>
    </location>
</feature>
<evidence type="ECO:0000256" key="6">
    <source>
        <dbReference type="SAM" id="MobiDB-lite"/>
    </source>
</evidence>
<dbReference type="OrthoDB" id="693911at2759"/>
<dbReference type="SMART" id="SM00380">
    <property type="entry name" value="AP2"/>
    <property type="match status" value="1"/>
</dbReference>
<dbReference type="PANTHER" id="PTHR31190:SF494">
    <property type="entry name" value="OS09G0434500 PROTEIN"/>
    <property type="match status" value="1"/>
</dbReference>
<dbReference type="FunFam" id="3.30.730.10:FF:000001">
    <property type="entry name" value="Ethylene-responsive transcription factor 2"/>
    <property type="match status" value="1"/>
</dbReference>
<dbReference type="GO" id="GO:0005634">
    <property type="term" value="C:nucleus"/>
    <property type="evidence" value="ECO:0007669"/>
    <property type="project" value="UniProtKB-SubCell"/>
</dbReference>
<dbReference type="AlphaFoldDB" id="A0A8J5RNL1"/>
<keyword evidence="2" id="KW-0805">Transcription regulation</keyword>
<sequence>MMRRHCVSSSVKQKSRRRTRLAVYEDWEAAFREFVSRDEDDEGEDVAAFRPLPCSRRVRPQRRDSIRECVQRRQVVGGGDGHDERAQAPRPRRRREKRRYPYRGIRQRPWGRWASEIRDPVKGIRVWLGTFDTAEDAARAYDAEVRRIYGWKAKTNFPPAPPASSVVESSSTTLTDDSGEPAGDSRILLECCSDDLMDNLLAGFDHCS</sequence>
<name>A0A8J5RNL1_ZIZPA</name>
<gene>
    <name evidence="8" type="ORF">GUJ93_ZPchr0009g554</name>
</gene>